<organism evidence="4 5">
    <name type="scientific">Persicobacter psychrovividus</name>
    <dbReference type="NCBI Taxonomy" id="387638"/>
    <lineage>
        <taxon>Bacteria</taxon>
        <taxon>Pseudomonadati</taxon>
        <taxon>Bacteroidota</taxon>
        <taxon>Cytophagia</taxon>
        <taxon>Cytophagales</taxon>
        <taxon>Persicobacteraceae</taxon>
        <taxon>Persicobacter</taxon>
    </lineage>
</organism>
<dbReference type="RefSeq" id="WP_332921118.1">
    <property type="nucleotide sequence ID" value="NZ_AP025292.1"/>
</dbReference>
<dbReference type="InterPro" id="IPR041354">
    <property type="entry name" value="4PPT_N"/>
</dbReference>
<gene>
    <name evidence="4" type="ORF">PEPS_06480</name>
</gene>
<dbReference type="InterPro" id="IPR008278">
    <property type="entry name" value="4-PPantetheinyl_Trfase_dom"/>
</dbReference>
<evidence type="ECO:0000259" key="2">
    <source>
        <dbReference type="Pfam" id="PF01648"/>
    </source>
</evidence>
<evidence type="ECO:0000256" key="1">
    <source>
        <dbReference type="ARBA" id="ARBA00022679"/>
    </source>
</evidence>
<dbReference type="Proteomes" id="UP001354989">
    <property type="component" value="Chromosome"/>
</dbReference>
<dbReference type="Gene3D" id="3.90.470.20">
    <property type="entry name" value="4'-phosphopantetheinyl transferase domain"/>
    <property type="match status" value="1"/>
</dbReference>
<evidence type="ECO:0000259" key="3">
    <source>
        <dbReference type="Pfam" id="PF17837"/>
    </source>
</evidence>
<feature type="domain" description="4'-phosphopantetheinyl transferase" evidence="2">
    <location>
        <begin position="102"/>
        <end position="160"/>
    </location>
</feature>
<feature type="domain" description="4'-phosphopantetheinyl transferase N-terminal" evidence="3">
    <location>
        <begin position="40"/>
        <end position="96"/>
    </location>
</feature>
<protein>
    <recommendedName>
        <fullName evidence="6">4'-phosphopantetheinyl transferase superfamily protein</fullName>
    </recommendedName>
</protein>
<dbReference type="SUPFAM" id="SSF56214">
    <property type="entry name" value="4'-phosphopantetheinyl transferase"/>
    <property type="match status" value="2"/>
</dbReference>
<dbReference type="InterPro" id="IPR037143">
    <property type="entry name" value="4-PPantetheinyl_Trfase_dom_sf"/>
</dbReference>
<name>A0ABM7VBR0_9BACT</name>
<evidence type="ECO:0000313" key="5">
    <source>
        <dbReference type="Proteomes" id="UP001354989"/>
    </source>
</evidence>
<keyword evidence="5" id="KW-1185">Reference proteome</keyword>
<dbReference type="Pfam" id="PF17837">
    <property type="entry name" value="4PPT_N"/>
    <property type="match status" value="1"/>
</dbReference>
<proteinExistence type="predicted"/>
<dbReference type="EMBL" id="AP025292">
    <property type="protein sequence ID" value="BDC98367.1"/>
    <property type="molecule type" value="Genomic_DNA"/>
</dbReference>
<evidence type="ECO:0008006" key="6">
    <source>
        <dbReference type="Google" id="ProtNLM"/>
    </source>
</evidence>
<dbReference type="Pfam" id="PF01648">
    <property type="entry name" value="ACPS"/>
    <property type="match status" value="1"/>
</dbReference>
<reference evidence="4 5" key="1">
    <citation type="submission" date="2021-12" db="EMBL/GenBank/DDBJ databases">
        <title>Genome sequencing of bacteria with rrn-lacking chromosome and rrn-plasmid.</title>
        <authorList>
            <person name="Anda M."/>
            <person name="Iwasaki W."/>
        </authorList>
    </citation>
    <scope>NUCLEOTIDE SEQUENCE [LARGE SCALE GENOMIC DNA]</scope>
    <source>
        <strain evidence="4 5">NBRC 101262</strain>
    </source>
</reference>
<sequence>MLDAKIKKLKQNLFYSVVEITDKIEVDLVDFPELERIRHQARQRESYAVRLALKALISKLGLPFLGLNYNERRKPFLKGSNAGISLTHGHGLAIAVWLEGAAVGADFEKISPKLLRVAKRFCNEEELAYCGEDLDKLAVLWTVKEAVYKWYGLGGVDFQQHIHVPPFELVATGGDLLAELNYKSFSIPLQVHYMPIGEGMFSICYQQK</sequence>
<evidence type="ECO:0000313" key="4">
    <source>
        <dbReference type="EMBL" id="BDC98367.1"/>
    </source>
</evidence>
<accession>A0ABM7VBR0</accession>
<keyword evidence="1" id="KW-0808">Transferase</keyword>